<keyword evidence="6" id="KW-1185">Reference proteome</keyword>
<dbReference type="InterPro" id="IPR052837">
    <property type="entry name" value="Mitoribosomal_bS21"/>
</dbReference>
<dbReference type="Pfam" id="PF01165">
    <property type="entry name" value="Ribosomal_S21"/>
    <property type="match status" value="1"/>
</dbReference>
<dbReference type="Proteomes" id="UP000562929">
    <property type="component" value="Unassembled WGS sequence"/>
</dbReference>
<dbReference type="GO" id="GO:0070124">
    <property type="term" value="P:mitochondrial translational initiation"/>
    <property type="evidence" value="ECO:0007669"/>
    <property type="project" value="TreeGrafter"/>
</dbReference>
<name>A0A8H4Q2Y8_9HYPO</name>
<keyword evidence="2" id="KW-0689">Ribosomal protein</keyword>
<feature type="compositionally biased region" description="Pro residues" evidence="4">
    <location>
        <begin position="141"/>
        <end position="150"/>
    </location>
</feature>
<organism evidence="5 6">
    <name type="scientific">Ophiocordyceps camponoti-floridani</name>
    <dbReference type="NCBI Taxonomy" id="2030778"/>
    <lineage>
        <taxon>Eukaryota</taxon>
        <taxon>Fungi</taxon>
        <taxon>Dikarya</taxon>
        <taxon>Ascomycota</taxon>
        <taxon>Pezizomycotina</taxon>
        <taxon>Sordariomycetes</taxon>
        <taxon>Hypocreomycetidae</taxon>
        <taxon>Hypocreales</taxon>
        <taxon>Ophiocordycipitaceae</taxon>
        <taxon>Ophiocordyceps</taxon>
    </lineage>
</organism>
<protein>
    <recommendedName>
        <fullName evidence="7">Ribosomal protein S21</fullName>
    </recommendedName>
</protein>
<evidence type="ECO:0000256" key="1">
    <source>
        <dbReference type="ARBA" id="ARBA00006640"/>
    </source>
</evidence>
<evidence type="ECO:0000256" key="4">
    <source>
        <dbReference type="SAM" id="MobiDB-lite"/>
    </source>
</evidence>
<evidence type="ECO:0000256" key="3">
    <source>
        <dbReference type="ARBA" id="ARBA00023274"/>
    </source>
</evidence>
<dbReference type="EMBL" id="JAACLJ010000007">
    <property type="protein sequence ID" value="KAF4583145.1"/>
    <property type="molecule type" value="Genomic_DNA"/>
</dbReference>
<dbReference type="PANTHER" id="PTHR41237">
    <property type="entry name" value="37S RIBOSOMAL PROTEIN MRP21, MITOCHONDRIAL"/>
    <property type="match status" value="1"/>
</dbReference>
<gene>
    <name evidence="5" type="ORF">GQ602_006289</name>
</gene>
<proteinExistence type="inferred from homology"/>
<reference evidence="5 6" key="1">
    <citation type="journal article" date="2020" name="G3 (Bethesda)">
        <title>Genetic Underpinnings of Host Manipulation by Ophiocordyceps as Revealed by Comparative Transcriptomics.</title>
        <authorList>
            <person name="Will I."/>
            <person name="Das B."/>
            <person name="Trinh T."/>
            <person name="Brachmann A."/>
            <person name="Ohm R.A."/>
            <person name="de Bekker C."/>
        </authorList>
    </citation>
    <scope>NUCLEOTIDE SEQUENCE [LARGE SCALE GENOMIC DNA]</scope>
    <source>
        <strain evidence="5 6">EC05</strain>
    </source>
</reference>
<comment type="caution">
    <text evidence="5">The sequence shown here is derived from an EMBL/GenBank/DDBJ whole genome shotgun (WGS) entry which is preliminary data.</text>
</comment>
<evidence type="ECO:0000313" key="5">
    <source>
        <dbReference type="EMBL" id="KAF4583145.1"/>
    </source>
</evidence>
<feature type="compositionally biased region" description="Basic and acidic residues" evidence="4">
    <location>
        <begin position="165"/>
        <end position="174"/>
    </location>
</feature>
<accession>A0A8H4Q2Y8</accession>
<evidence type="ECO:0008006" key="7">
    <source>
        <dbReference type="Google" id="ProtNLM"/>
    </source>
</evidence>
<dbReference type="GO" id="GO:0003735">
    <property type="term" value="F:structural constituent of ribosome"/>
    <property type="evidence" value="ECO:0007669"/>
    <property type="project" value="InterPro"/>
</dbReference>
<dbReference type="GO" id="GO:0005763">
    <property type="term" value="C:mitochondrial small ribosomal subunit"/>
    <property type="evidence" value="ECO:0007669"/>
    <property type="project" value="TreeGrafter"/>
</dbReference>
<dbReference type="AlphaFoldDB" id="A0A8H4Q2Y8"/>
<dbReference type="InterPro" id="IPR001911">
    <property type="entry name" value="Ribosomal_bS21"/>
</dbReference>
<dbReference type="PANTHER" id="PTHR41237:SF1">
    <property type="entry name" value="SMALL RIBOSOMAL SUBUNIT PROTEIN BS21M"/>
    <property type="match status" value="1"/>
</dbReference>
<keyword evidence="3" id="KW-0687">Ribonucleoprotein</keyword>
<sequence>MLFRADRLSLPVSRAELPGCTSSLITTSSTANGTSGEIRRRNAVQGAGLAPSSPNRSSSIILSPTTTSHAHSSTSPDRFIALRHRYHIQQDTASKPAPTSYLPALEWWDKSTDTEQSSAGTISGKPAPPIKDQIPLFPASPDLPPGPPPASTSSDKNQDASSSTKPEHAYDANLKDPGQYPRIHTRPVTGRTVFVIPSRIGNNTAQTVSSAFRTISRLVRDMGLRAKSREQKKHMRPGLKRKMLRSKRWRARFKEAFKAATSRALELKKQGW</sequence>
<evidence type="ECO:0000256" key="2">
    <source>
        <dbReference type="ARBA" id="ARBA00022980"/>
    </source>
</evidence>
<feature type="compositionally biased region" description="Low complexity" evidence="4">
    <location>
        <begin position="51"/>
        <end position="75"/>
    </location>
</feature>
<comment type="similarity">
    <text evidence="1">Belongs to the bacterial ribosomal protein bS21 family.</text>
</comment>
<evidence type="ECO:0000313" key="6">
    <source>
        <dbReference type="Proteomes" id="UP000562929"/>
    </source>
</evidence>
<feature type="region of interest" description="Disordered" evidence="4">
    <location>
        <begin position="112"/>
        <end position="184"/>
    </location>
</feature>
<feature type="region of interest" description="Disordered" evidence="4">
    <location>
        <begin position="45"/>
        <end position="75"/>
    </location>
</feature>
<dbReference type="OrthoDB" id="2501249at2759"/>